<organism evidence="2 3">
    <name type="scientific">Lysinibacillus xylanilyticus</name>
    <dbReference type="NCBI Taxonomy" id="582475"/>
    <lineage>
        <taxon>Bacteria</taxon>
        <taxon>Bacillati</taxon>
        <taxon>Bacillota</taxon>
        <taxon>Bacilli</taxon>
        <taxon>Bacillales</taxon>
        <taxon>Bacillaceae</taxon>
        <taxon>Lysinibacillus</taxon>
    </lineage>
</organism>
<dbReference type="EMBL" id="JAMDLZ010000040">
    <property type="protein sequence ID" value="MCY9549049.1"/>
    <property type="molecule type" value="Genomic_DNA"/>
</dbReference>
<keyword evidence="1" id="KW-0472">Membrane</keyword>
<gene>
    <name evidence="2" type="ORF">M5W82_19375</name>
</gene>
<keyword evidence="1" id="KW-1133">Transmembrane helix</keyword>
<evidence type="ECO:0000313" key="3">
    <source>
        <dbReference type="Proteomes" id="UP001527052"/>
    </source>
</evidence>
<accession>A0ABT4EXX1</accession>
<dbReference type="RefSeq" id="WP_268639051.1">
    <property type="nucleotide sequence ID" value="NZ_JAMDLZ010000040.1"/>
</dbReference>
<evidence type="ECO:0000313" key="2">
    <source>
        <dbReference type="EMBL" id="MCY9549049.1"/>
    </source>
</evidence>
<sequence length="120" mass="13676">MEAYVEENMDNFTPDQLSIISETITENKENFNNIRSFFVSSFANLLAIVAFFIAAFLLDAGDKLIVDRIGSIFNVLAGVAIIYLLGFTYYFFKKTREYKNIVKLQEAIKILIAIIQSKSK</sequence>
<comment type="caution">
    <text evidence="2">The sequence shown here is derived from an EMBL/GenBank/DDBJ whole genome shotgun (WGS) entry which is preliminary data.</text>
</comment>
<dbReference type="Proteomes" id="UP001527052">
    <property type="component" value="Unassembled WGS sequence"/>
</dbReference>
<proteinExistence type="predicted"/>
<feature type="transmembrane region" description="Helical" evidence="1">
    <location>
        <begin position="37"/>
        <end position="57"/>
    </location>
</feature>
<reference evidence="2 3" key="1">
    <citation type="submission" date="2022-05" db="EMBL/GenBank/DDBJ databases">
        <title>Genome Sequencing of Bee-Associated Microbes.</title>
        <authorList>
            <person name="Dunlap C."/>
        </authorList>
    </citation>
    <scope>NUCLEOTIDE SEQUENCE [LARGE SCALE GENOMIC DNA]</scope>
    <source>
        <strain evidence="2 3">NRRL BD-083</strain>
    </source>
</reference>
<keyword evidence="1" id="KW-0812">Transmembrane</keyword>
<evidence type="ECO:0000256" key="1">
    <source>
        <dbReference type="SAM" id="Phobius"/>
    </source>
</evidence>
<feature type="transmembrane region" description="Helical" evidence="1">
    <location>
        <begin position="69"/>
        <end position="92"/>
    </location>
</feature>
<keyword evidence="3" id="KW-1185">Reference proteome</keyword>
<protein>
    <submittedName>
        <fullName evidence="2">Uncharacterized protein</fullName>
    </submittedName>
</protein>
<name>A0ABT4EXX1_9BACI</name>